<accession>A0A9P0NZK0</accession>
<keyword evidence="6" id="KW-1185">Reference proteome</keyword>
<dbReference type="SUPFAM" id="SSF52540">
    <property type="entry name" value="P-loop containing nucleoside triphosphate hydrolases"/>
    <property type="match status" value="3"/>
</dbReference>
<dbReference type="OrthoDB" id="424823at2759"/>
<dbReference type="Gene3D" id="3.40.50.300">
    <property type="entry name" value="P-loop containing nucleotide triphosphate hydrolases"/>
    <property type="match status" value="4"/>
</dbReference>
<evidence type="ECO:0000256" key="1">
    <source>
        <dbReference type="ARBA" id="ARBA00022679"/>
    </source>
</evidence>
<dbReference type="GO" id="GO:0006139">
    <property type="term" value="P:nucleobase-containing compound metabolic process"/>
    <property type="evidence" value="ECO:0007669"/>
    <property type="project" value="InterPro"/>
</dbReference>
<sequence>MTCHIREQKTDFYEQGKDELADFKVDQTILISKKYLKYIADAAKVEDEYQPDDNPLDEWYAYANSYYPHTEDVDPVERVNHLLASKFSVTSLTSLDSQSYVQEKTYSTRSAQIRYLESNPVSFIILGKPGIGELELGKYLADYWKCVYIEPQLLIEQEIESGSRAGQCIEFNLRCGRAIGIDIILRLVEKRVNSESAKHRGYVICGLPLIPNDLYAEDPVSSESAVFNVREIFEEVLGATVELGVPPPSKPHVSIASKYESIDGEGGGQKATVEGEEAGEGGVGSLHAEGSQVFPDVLPLLKQEPSIPIDIGAHYDICQAPELGTNFEDQINFLFDLVKDEFLLIYITCSSTDVREKRDHYRFDIYSQENVSLFRQKYDSLIYKYFSKEKGLSADEIPEELFEIPFPDDHGTHKHLVKLPRNFEANVSAQLDSYHYTGLRFVEQRVLLHDPQYYVKVDGRTSVQRMFNVVKAKMRTLPLQNVVLAGRLAVSESQVDLGEGGPPLSPENMTLEDYYNEFCRRQTPSPIFKWTWSDWGTKCPVSLRDGIYRDGTQEYAVHFMNNIFFLADEEAYIKFFRNPRPYLLPPFPKPTCKYFIFGPKCAGKTAVSNCLAFNFSGTVLSVNDMLQDLFSQKIEQLREKVRQAAIAEAMTLLDQIRTDEAEELEKKRIEDIREWANMISANLEKLADCVEERDKEATAKQFEISSFPMAMQKKAMAEMETELTIAIRQIIDQLEEHDIPIPKAPATMRKMAQEKKKLLMHLPEHLKRKVKPKRATVHDDFVIEYAENAVRSTNLDVGMANENVLDMFINGIRKVEESCVEMGNCRGGWILDGMVCDIDLIDALYPDYVADEIIVLLDEDGDDFLINRYKQRGLNHFDNYRQFFMEMGRVDAAWRAPAKVLPKPFPEAMMRDILSEIFDDSSKFQGMTDKEQAYRREVTNFRQKWNGVKNYFIEKGRKPIEIKVTNKSIPELMRETLRIIEDRYRVKPSLYTEEDRAEEVRNFGEQVVQEEILAEGPLPPVNDGREDPIEKDRRYGDTYNFCPVTFAESWVLWKGKEDFAVKFEDKVYLFANEENMDKFLVEPRRYLTGNPPESIPPPRICIIGMPGSKKTDLGVDVAHNYGLMFLSYEEIIKEVFQINSPENFDNLRNNERIDPVLRDYLNEGGALPEEVYSEALHKLWFDDSTKKLGFILDDFPKRPVDVQYMIKYRLIPDLIIVLAPDEVDLKSSLLRDVTKIWQAEVVTKQKVIEEENKRATEEWEEQRQQRFNQLLNEKREKRYMEKRSELQGEGDIGPGEVSDASELQAGSQVSFDSVADQQDVDEINRILDVEMPELNLEKVSNVDEELLLQFESRIMEMIELESKAVQSVAELCRPEMIEVVRLELEFDEYSFRNFRKVLFVVDKVKYRSPALFERCYEISMEVAERLLSCGYYFLSKFGKTCPVQYAEDKIPFQMFLPMEQRYNVFPVIHRNYIYFLIGREAVEKFRTNPLRFIMVDSVKFPLIPFNVAVSGPPKCGKTILADRIRNTYGMKLISRGQAIRYVLAYMPFCQLAVNMEDVLRKGWEVTDEMVARCVEAASMDPRAVTQGMVYDGFPNTITEVKHLSYTGLVPNLVVDLQATDDEIFEGLSNDVGRRGFRRYSKQFVERLLQEWTKTAKDFRVWFDKEYQVTTCIPISTSNWSVWTQGKAVILASFFERKHYFSHVKDDWPLRLANMLVTPLEFHQRQSNYKSFCPCCLHFSNELTSGGDPPDRTGLVQYRKYYYWLCEDHIEQFLKTPDEFLPPYGRNALPQNLPTIRNLKSTPENVFENGSCVVCYKLTRAKVNGSLEHAVGYNNRVYLFEDKEHLRMFMKNPQNFMFDISFKQPTPYPSLKYEELPVLGMLEQYVAKPITKALNYVTRRRPIIPGLSISASAAVGIGLYLKVYSETLPDHYKTEYFKGDSLYNERRHKLLFYLDAMKSVLNPYLYYEEPLPEFKMLESELSTSTESVCTEMSKLVNEIVDGIDY</sequence>
<evidence type="ECO:0000256" key="2">
    <source>
        <dbReference type="ARBA" id="ARBA00022741"/>
    </source>
</evidence>
<dbReference type="EMBL" id="CAKOFQ010006690">
    <property type="protein sequence ID" value="CAH1960892.1"/>
    <property type="molecule type" value="Genomic_DNA"/>
</dbReference>
<dbReference type="GO" id="GO:0019205">
    <property type="term" value="F:nucleobase-containing compound kinase activity"/>
    <property type="evidence" value="ECO:0007669"/>
    <property type="project" value="InterPro"/>
</dbReference>
<keyword evidence="2" id="KW-0547">Nucleotide-binding</keyword>
<name>A0A9P0NZK0_ACAOB</name>
<dbReference type="GO" id="GO:0005524">
    <property type="term" value="F:ATP binding"/>
    <property type="evidence" value="ECO:0007669"/>
    <property type="project" value="InterPro"/>
</dbReference>
<feature type="region of interest" description="Disordered" evidence="4">
    <location>
        <begin position="261"/>
        <end position="282"/>
    </location>
</feature>
<protein>
    <recommendedName>
        <fullName evidence="7">Adenylate kinase 9</fullName>
    </recommendedName>
</protein>
<evidence type="ECO:0000313" key="5">
    <source>
        <dbReference type="EMBL" id="CAH1960892.1"/>
    </source>
</evidence>
<dbReference type="PANTHER" id="PTHR23359">
    <property type="entry name" value="NUCLEOTIDE KINASE"/>
    <property type="match status" value="1"/>
</dbReference>
<evidence type="ECO:0000256" key="4">
    <source>
        <dbReference type="SAM" id="MobiDB-lite"/>
    </source>
</evidence>
<dbReference type="InterPro" id="IPR000850">
    <property type="entry name" value="Adenylat/UMP-CMP_kin"/>
</dbReference>
<gene>
    <name evidence="5" type="ORF">ACAOBT_LOCUS3863</name>
</gene>
<comment type="caution">
    <text evidence="5">The sequence shown here is derived from an EMBL/GenBank/DDBJ whole genome shotgun (WGS) entry which is preliminary data.</text>
</comment>
<evidence type="ECO:0008006" key="7">
    <source>
        <dbReference type="Google" id="ProtNLM"/>
    </source>
</evidence>
<dbReference type="Proteomes" id="UP001152888">
    <property type="component" value="Unassembled WGS sequence"/>
</dbReference>
<evidence type="ECO:0000313" key="6">
    <source>
        <dbReference type="Proteomes" id="UP001152888"/>
    </source>
</evidence>
<organism evidence="5 6">
    <name type="scientific">Acanthoscelides obtectus</name>
    <name type="common">Bean weevil</name>
    <name type="synonym">Bruchus obtectus</name>
    <dbReference type="NCBI Taxonomy" id="200917"/>
    <lineage>
        <taxon>Eukaryota</taxon>
        <taxon>Metazoa</taxon>
        <taxon>Ecdysozoa</taxon>
        <taxon>Arthropoda</taxon>
        <taxon>Hexapoda</taxon>
        <taxon>Insecta</taxon>
        <taxon>Pterygota</taxon>
        <taxon>Neoptera</taxon>
        <taxon>Endopterygota</taxon>
        <taxon>Coleoptera</taxon>
        <taxon>Polyphaga</taxon>
        <taxon>Cucujiformia</taxon>
        <taxon>Chrysomeloidea</taxon>
        <taxon>Chrysomelidae</taxon>
        <taxon>Bruchinae</taxon>
        <taxon>Bruchini</taxon>
        <taxon>Acanthoscelides</taxon>
    </lineage>
</organism>
<dbReference type="InterPro" id="IPR027417">
    <property type="entry name" value="P-loop_NTPase"/>
</dbReference>
<evidence type="ECO:0000256" key="3">
    <source>
        <dbReference type="ARBA" id="ARBA00022777"/>
    </source>
</evidence>
<dbReference type="Pfam" id="PF00406">
    <property type="entry name" value="ADK"/>
    <property type="match status" value="1"/>
</dbReference>
<keyword evidence="1" id="KW-0808">Transferase</keyword>
<reference evidence="5" key="1">
    <citation type="submission" date="2022-03" db="EMBL/GenBank/DDBJ databases">
        <authorList>
            <person name="Sayadi A."/>
        </authorList>
    </citation>
    <scope>NUCLEOTIDE SEQUENCE</scope>
</reference>
<proteinExistence type="predicted"/>
<keyword evidence="3" id="KW-0418">Kinase</keyword>